<evidence type="ECO:0008006" key="3">
    <source>
        <dbReference type="Google" id="ProtNLM"/>
    </source>
</evidence>
<reference evidence="1 2" key="1">
    <citation type="journal article" date="2017" name="ISME J.">
        <title>Energy and carbon metabolisms in a deep terrestrial subsurface fluid microbial community.</title>
        <authorList>
            <person name="Momper L."/>
            <person name="Jungbluth S.P."/>
            <person name="Lee M.D."/>
            <person name="Amend J.P."/>
        </authorList>
    </citation>
    <scope>NUCLEOTIDE SEQUENCE [LARGE SCALE GENOMIC DNA]</scope>
    <source>
        <strain evidence="1">SURF_26</strain>
    </source>
</reference>
<protein>
    <recommendedName>
        <fullName evidence="3">YkgJ family cysteine cluster protein</fullName>
    </recommendedName>
</protein>
<name>A0A3A4R7Y1_9BACT</name>
<accession>A0A3A4R7Y1</accession>
<evidence type="ECO:0000313" key="2">
    <source>
        <dbReference type="Proteomes" id="UP000266426"/>
    </source>
</evidence>
<dbReference type="EMBL" id="QZJZ01000059">
    <property type="protein sequence ID" value="RJP58887.1"/>
    <property type="molecule type" value="Genomic_DNA"/>
</dbReference>
<comment type="caution">
    <text evidence="1">The sequence shown here is derived from an EMBL/GenBank/DDBJ whole genome shotgun (WGS) entry which is preliminary data.</text>
</comment>
<dbReference type="AlphaFoldDB" id="A0A3A4R7Y1"/>
<gene>
    <name evidence="1" type="ORF">C4541_07155</name>
</gene>
<evidence type="ECO:0000313" key="1">
    <source>
        <dbReference type="EMBL" id="RJP58887.1"/>
    </source>
</evidence>
<organism evidence="1 2">
    <name type="scientific">Candidatus Auribacter fodinae</name>
    <dbReference type="NCBI Taxonomy" id="2093366"/>
    <lineage>
        <taxon>Bacteria</taxon>
        <taxon>Pseudomonadati</taxon>
        <taxon>Candidatus Auribacterota</taxon>
        <taxon>Candidatus Auribacteria</taxon>
        <taxon>Candidatus Auribacterales</taxon>
        <taxon>Candidatus Auribacteraceae</taxon>
        <taxon>Candidatus Auribacter</taxon>
    </lineage>
</organism>
<sequence length="89" mass="9671">MGEKKNFLGVLKHTLAGTGARSGQCNRCGECCTILNACPFVSFDASGLAVCAIYEVRPDSCKQYPRANNQLCPSCGYSFQSRKQKVKQS</sequence>
<proteinExistence type="predicted"/>
<dbReference type="Proteomes" id="UP000266426">
    <property type="component" value="Unassembled WGS sequence"/>
</dbReference>